<comment type="similarity">
    <text evidence="2">Belongs to the methyltransferase superfamily. L-isoaspartyl/D-aspartyl protein methyltransferase family.</text>
</comment>
<keyword evidence="5" id="KW-0963">Cytoplasm</keyword>
<evidence type="ECO:0000256" key="9">
    <source>
        <dbReference type="NCBIfam" id="TIGR00080"/>
    </source>
</evidence>
<dbReference type="STRING" id="1357400.HMPREF2086_01283"/>
<dbReference type="PANTHER" id="PTHR11579">
    <property type="entry name" value="PROTEIN-L-ISOASPARTATE O-METHYLTRANSFERASE"/>
    <property type="match status" value="1"/>
</dbReference>
<accession>V8C7V7</accession>
<dbReference type="SUPFAM" id="SSF53335">
    <property type="entry name" value="S-adenosyl-L-methionine-dependent methyltransferases"/>
    <property type="match status" value="1"/>
</dbReference>
<name>V8C7V7_9HELI</name>
<dbReference type="EMBL" id="AZJI01000005">
    <property type="protein sequence ID" value="ETD23478.1"/>
    <property type="molecule type" value="Genomic_DNA"/>
</dbReference>
<dbReference type="Proteomes" id="UP000018731">
    <property type="component" value="Unassembled WGS sequence"/>
</dbReference>
<keyword evidence="6 10" id="KW-0489">Methyltransferase</keyword>
<dbReference type="PROSITE" id="PS01279">
    <property type="entry name" value="PCMT"/>
    <property type="match status" value="1"/>
</dbReference>
<dbReference type="Pfam" id="PF01135">
    <property type="entry name" value="PCMT"/>
    <property type="match status" value="1"/>
</dbReference>
<sequence length="228" mass="25440">MIERLAQIRQLESMCDDIAKAFASQNLELESWVREALMSVNRIDFVSDFSHLAYELNPLPIQGAQFISSPLTVAKMTQYLGQGDSVLEVGLGSGYQAMVLAKAGFRRVFSIERIERLLLQAREKIRASGVLNINTKFGDGQSGWAEYAPYDRILLSACLEDSVPSALIKQLEEGGILLAPMLEERTTPSGKVEQRQVIKRFLKNSGRLVDEEVLEDCLFVPIVKGTMQ</sequence>
<dbReference type="GO" id="GO:0005737">
    <property type="term" value="C:cytoplasm"/>
    <property type="evidence" value="ECO:0007669"/>
    <property type="project" value="UniProtKB-SubCell"/>
</dbReference>
<dbReference type="HOGENOM" id="CLU_055432_2_0_7"/>
<gene>
    <name evidence="10" type="ORF">HMPREF2086_01283</name>
</gene>
<protein>
    <recommendedName>
        <fullName evidence="4 9">Protein-L-isoaspartate O-methyltransferase</fullName>
        <ecNumber evidence="3 9">2.1.1.77</ecNumber>
    </recommendedName>
</protein>
<dbReference type="eggNOG" id="COG2518">
    <property type="taxonomic scope" value="Bacteria"/>
</dbReference>
<evidence type="ECO:0000256" key="6">
    <source>
        <dbReference type="ARBA" id="ARBA00022603"/>
    </source>
</evidence>
<evidence type="ECO:0000256" key="4">
    <source>
        <dbReference type="ARBA" id="ARBA00013346"/>
    </source>
</evidence>
<dbReference type="AlphaFoldDB" id="V8C7V7"/>
<dbReference type="Gene3D" id="3.40.50.150">
    <property type="entry name" value="Vaccinia Virus protein VP39"/>
    <property type="match status" value="1"/>
</dbReference>
<dbReference type="CDD" id="cd02440">
    <property type="entry name" value="AdoMet_MTases"/>
    <property type="match status" value="1"/>
</dbReference>
<evidence type="ECO:0000256" key="5">
    <source>
        <dbReference type="ARBA" id="ARBA00022490"/>
    </source>
</evidence>
<evidence type="ECO:0000256" key="7">
    <source>
        <dbReference type="ARBA" id="ARBA00022679"/>
    </source>
</evidence>
<dbReference type="GO" id="GO:0004719">
    <property type="term" value="F:protein-L-isoaspartate (D-aspartate) O-methyltransferase activity"/>
    <property type="evidence" value="ECO:0007669"/>
    <property type="project" value="UniProtKB-UniRule"/>
</dbReference>
<dbReference type="NCBIfam" id="NF001453">
    <property type="entry name" value="PRK00312.1"/>
    <property type="match status" value="1"/>
</dbReference>
<organism evidence="10 11">
    <name type="scientific">Helicobacter macacae MIT 99-5501</name>
    <dbReference type="NCBI Taxonomy" id="1357400"/>
    <lineage>
        <taxon>Bacteria</taxon>
        <taxon>Pseudomonadati</taxon>
        <taxon>Campylobacterota</taxon>
        <taxon>Epsilonproteobacteria</taxon>
        <taxon>Campylobacterales</taxon>
        <taxon>Helicobacteraceae</taxon>
        <taxon>Helicobacter</taxon>
    </lineage>
</organism>
<evidence type="ECO:0000256" key="2">
    <source>
        <dbReference type="ARBA" id="ARBA00005369"/>
    </source>
</evidence>
<evidence type="ECO:0000256" key="1">
    <source>
        <dbReference type="ARBA" id="ARBA00004496"/>
    </source>
</evidence>
<proteinExistence type="inferred from homology"/>
<dbReference type="InterPro" id="IPR029063">
    <property type="entry name" value="SAM-dependent_MTases_sf"/>
</dbReference>
<dbReference type="NCBIfam" id="TIGR00080">
    <property type="entry name" value="pimt"/>
    <property type="match status" value="1"/>
</dbReference>
<dbReference type="EC" id="2.1.1.77" evidence="3 9"/>
<keyword evidence="7 10" id="KW-0808">Transferase</keyword>
<comment type="subcellular location">
    <subcellularLocation>
        <location evidence="1">Cytoplasm</location>
    </subcellularLocation>
</comment>
<dbReference type="GO" id="GO:0030091">
    <property type="term" value="P:protein repair"/>
    <property type="evidence" value="ECO:0007669"/>
    <property type="project" value="UniProtKB-UniRule"/>
</dbReference>
<keyword evidence="11" id="KW-1185">Reference proteome</keyword>
<comment type="caution">
    <text evidence="10">The sequence shown here is derived from an EMBL/GenBank/DDBJ whole genome shotgun (WGS) entry which is preliminary data.</text>
</comment>
<evidence type="ECO:0000256" key="3">
    <source>
        <dbReference type="ARBA" id="ARBA00011890"/>
    </source>
</evidence>
<dbReference type="InterPro" id="IPR000682">
    <property type="entry name" value="PCMT"/>
</dbReference>
<keyword evidence="8" id="KW-0949">S-adenosyl-L-methionine</keyword>
<evidence type="ECO:0000313" key="11">
    <source>
        <dbReference type="Proteomes" id="UP000018731"/>
    </source>
</evidence>
<evidence type="ECO:0000313" key="10">
    <source>
        <dbReference type="EMBL" id="ETD23478.1"/>
    </source>
</evidence>
<dbReference type="GO" id="GO:0032259">
    <property type="term" value="P:methylation"/>
    <property type="evidence" value="ECO:0007669"/>
    <property type="project" value="UniProtKB-KW"/>
</dbReference>
<dbReference type="PATRIC" id="fig|1357400.3.peg.1722"/>
<evidence type="ECO:0000256" key="8">
    <source>
        <dbReference type="ARBA" id="ARBA00022691"/>
    </source>
</evidence>
<reference evidence="10 11" key="1">
    <citation type="journal article" date="2014" name="Genome Announc.">
        <title>Draft genome sequences of six enterohepatic helicobacter species isolated from humans and one from rhesus macaques.</title>
        <authorList>
            <person name="Shen Z."/>
            <person name="Sheh A."/>
            <person name="Young S.K."/>
            <person name="Abouelliel A."/>
            <person name="Ward D.V."/>
            <person name="Earl A.M."/>
            <person name="Fox J.G."/>
        </authorList>
    </citation>
    <scope>NUCLEOTIDE SEQUENCE [LARGE SCALE GENOMIC DNA]</scope>
    <source>
        <strain evidence="10 11">MIT 99-5501</strain>
    </source>
</reference>
<dbReference type="PANTHER" id="PTHR11579:SF0">
    <property type="entry name" value="PROTEIN-L-ISOASPARTATE(D-ASPARTATE) O-METHYLTRANSFERASE"/>
    <property type="match status" value="1"/>
</dbReference>